<protein>
    <submittedName>
        <fullName evidence="1">Uncharacterized protein</fullName>
    </submittedName>
</protein>
<evidence type="ECO:0000313" key="1">
    <source>
        <dbReference type="EMBL" id="USF24756.1"/>
    </source>
</evidence>
<proteinExistence type="predicted"/>
<dbReference type="RefSeq" id="WP_023276126.1">
    <property type="nucleotide sequence ID" value="NZ_CP097562.1"/>
</dbReference>
<keyword evidence="2" id="KW-1185">Reference proteome</keyword>
<sequence length="335" mass="39185">MINLNRPLYDYIVKNLGAYWHKRTWDAVSNLHNDEKENQGYLGTYFIRSYIESYHIFRHNINTLMKHGYLNNDKIRILCLGSGTGGDLFGLLHVLEEIITKPITIEVISVDGNSIAINLQENIFKNFWKPKSRHNITIDYRLEIFESSDLLCNYIMQFSNIDIGLSFKFLSEMLKYDENIYYKVLKTMQPILIPNGILCLNDVVCPIETYGSGKTFIPVTLNNNIRNYIRNNSDDDRLVLLFPYCCAKNIKKCGNDICFTKFQLPLKYFSAYMRITNTKIFFDFRLFLKKGDLLSQLRPLVQCIDAKCSISECRNMNNDEKCPHLLCSWNWTTDD</sequence>
<organism evidence="1 2">
    <name type="scientific">Mucispirillum schaedleri ASF457</name>
    <dbReference type="NCBI Taxonomy" id="1379858"/>
    <lineage>
        <taxon>Bacteria</taxon>
        <taxon>Pseudomonadati</taxon>
        <taxon>Deferribacterota</taxon>
        <taxon>Deferribacteres</taxon>
        <taxon>Deferribacterales</taxon>
        <taxon>Mucispirillaceae</taxon>
        <taxon>Mucispirillum</taxon>
    </lineage>
</organism>
<dbReference type="OrthoDB" id="1029389at2"/>
<gene>
    <name evidence="1" type="ORF">N508_001846</name>
</gene>
<dbReference type="AlphaFoldDB" id="V2RJH7"/>
<dbReference type="Proteomes" id="UP000017429">
    <property type="component" value="Chromosome"/>
</dbReference>
<reference evidence="1" key="1">
    <citation type="journal article" date="2014" name="Genome Announc.">
        <title>Draft genome sequences of the altered schaedler flora, a defined bacterial community from gnotobiotic mice.</title>
        <authorList>
            <person name="Wannemuehler M.J."/>
            <person name="Overstreet A.M."/>
            <person name="Ward D.V."/>
            <person name="Phillips G.J."/>
        </authorList>
    </citation>
    <scope>NUCLEOTIDE SEQUENCE</scope>
    <source>
        <strain evidence="1">ASF457</strain>
    </source>
</reference>
<evidence type="ECO:0000313" key="2">
    <source>
        <dbReference type="Proteomes" id="UP000017429"/>
    </source>
</evidence>
<dbReference type="KEGG" id="msch:N508_001846"/>
<dbReference type="EMBL" id="CP097562">
    <property type="protein sequence ID" value="USF24756.1"/>
    <property type="molecule type" value="Genomic_DNA"/>
</dbReference>
<reference evidence="1" key="3">
    <citation type="submission" date="2022-06" db="EMBL/GenBank/DDBJ databases">
        <title>Resources to Facilitate Use of the Altered Schaedler Flora (ASF) Mouse Model to Study Microbiome Function.</title>
        <authorList>
            <person name="Proctor A."/>
            <person name="Parvinroo S."/>
            <person name="Richie T."/>
            <person name="Jia X."/>
            <person name="Lee S.T.M."/>
            <person name="Karp P.D."/>
            <person name="Paley S."/>
            <person name="Kostic A.D."/>
            <person name="Pierre J.F."/>
            <person name="Wannemuehler M.J."/>
            <person name="Phillips G.J."/>
        </authorList>
    </citation>
    <scope>NUCLEOTIDE SEQUENCE</scope>
    <source>
        <strain evidence="1">ASF457</strain>
    </source>
</reference>
<accession>V2RJH7</accession>
<dbReference type="eggNOG" id="ENOG5033XU2">
    <property type="taxonomic scope" value="Bacteria"/>
</dbReference>
<reference evidence="1" key="2">
    <citation type="submission" date="2022-05" db="EMBL/GenBank/DDBJ databases">
        <authorList>
            <person name="Proctor A.L."/>
            <person name="Phillips G.J."/>
            <person name="Wannemuehler M.J."/>
        </authorList>
    </citation>
    <scope>NUCLEOTIDE SEQUENCE</scope>
    <source>
        <strain evidence="1">ASF457</strain>
    </source>
</reference>
<name>V2RJH7_9BACT</name>